<sequence>MSDTNEAAGLAQYRRCEVCKEPGADTITRMFVAETGGGDHTSYAHSGCAEVITP</sequence>
<accession>A0AAU2GX27</accession>
<evidence type="ECO:0008006" key="2">
    <source>
        <dbReference type="Google" id="ProtNLM"/>
    </source>
</evidence>
<gene>
    <name evidence="1" type="ORF">OHV25_06165</name>
</gene>
<organism evidence="1">
    <name type="scientific">Streptomyces sp. NBC_00060</name>
    <dbReference type="NCBI Taxonomy" id="2975636"/>
    <lineage>
        <taxon>Bacteria</taxon>
        <taxon>Bacillati</taxon>
        <taxon>Actinomycetota</taxon>
        <taxon>Actinomycetes</taxon>
        <taxon>Kitasatosporales</taxon>
        <taxon>Streptomycetaceae</taxon>
        <taxon>Streptomyces</taxon>
    </lineage>
</organism>
<dbReference type="AlphaFoldDB" id="A0AAU2GX27"/>
<name>A0AAU2GX27_9ACTN</name>
<proteinExistence type="predicted"/>
<evidence type="ECO:0000313" key="1">
    <source>
        <dbReference type="EMBL" id="WTU39188.1"/>
    </source>
</evidence>
<dbReference type="EMBL" id="CP108253">
    <property type="protein sequence ID" value="WTU39188.1"/>
    <property type="molecule type" value="Genomic_DNA"/>
</dbReference>
<reference evidence="1" key="1">
    <citation type="submission" date="2022-10" db="EMBL/GenBank/DDBJ databases">
        <title>The complete genomes of actinobacterial strains from the NBC collection.</title>
        <authorList>
            <person name="Joergensen T.S."/>
            <person name="Alvarez Arevalo M."/>
            <person name="Sterndorff E.B."/>
            <person name="Faurdal D."/>
            <person name="Vuksanovic O."/>
            <person name="Mourched A.-S."/>
            <person name="Charusanti P."/>
            <person name="Shaw S."/>
            <person name="Blin K."/>
            <person name="Weber T."/>
        </authorList>
    </citation>
    <scope>NUCLEOTIDE SEQUENCE</scope>
    <source>
        <strain evidence="1">NBC_00060</strain>
    </source>
</reference>
<protein>
    <recommendedName>
        <fullName evidence="2">DUF397 domain-containing protein</fullName>
    </recommendedName>
</protein>